<comment type="caution">
    <text evidence="2">The sequence shown here is derived from an EMBL/GenBank/DDBJ whole genome shotgun (WGS) entry which is preliminary data.</text>
</comment>
<keyword evidence="1" id="KW-0812">Transmembrane</keyword>
<feature type="transmembrane region" description="Helical" evidence="1">
    <location>
        <begin position="97"/>
        <end position="123"/>
    </location>
</feature>
<feature type="transmembrane region" description="Helical" evidence="1">
    <location>
        <begin position="65"/>
        <end position="85"/>
    </location>
</feature>
<organism evidence="2 3">
    <name type="scientific">Cladophialophora carrionii</name>
    <dbReference type="NCBI Taxonomy" id="86049"/>
    <lineage>
        <taxon>Eukaryota</taxon>
        <taxon>Fungi</taxon>
        <taxon>Dikarya</taxon>
        <taxon>Ascomycota</taxon>
        <taxon>Pezizomycotina</taxon>
        <taxon>Eurotiomycetes</taxon>
        <taxon>Chaetothyriomycetidae</taxon>
        <taxon>Chaetothyriales</taxon>
        <taxon>Herpotrichiellaceae</taxon>
        <taxon>Cladophialophora</taxon>
    </lineage>
</organism>
<reference evidence="3" key="1">
    <citation type="submission" date="2015-07" db="EMBL/GenBank/DDBJ databases">
        <authorList>
            <person name="Teixeira M.M."/>
            <person name="Souza R.C."/>
            <person name="Almeida L.G."/>
            <person name="Vicente V.A."/>
            <person name="de Hoog S."/>
            <person name="Bocca A.L."/>
            <person name="de Almeida S.R."/>
            <person name="Vasconcelos A.T."/>
            <person name="Felipe M.S."/>
        </authorList>
    </citation>
    <scope>NUCLEOTIDE SEQUENCE [LARGE SCALE GENOMIC DNA]</scope>
    <source>
        <strain evidence="3">KSF</strain>
    </source>
</reference>
<keyword evidence="1" id="KW-0472">Membrane</keyword>
<dbReference type="AlphaFoldDB" id="A0A1C1CA93"/>
<dbReference type="OrthoDB" id="5341867at2759"/>
<keyword evidence="3" id="KW-1185">Reference proteome</keyword>
<feature type="transmembrane region" description="Helical" evidence="1">
    <location>
        <begin position="263"/>
        <end position="280"/>
    </location>
</feature>
<protein>
    <recommendedName>
        <fullName evidence="4">Integral membrane protein</fullName>
    </recommendedName>
</protein>
<accession>A0A1C1CA93</accession>
<evidence type="ECO:0008006" key="4">
    <source>
        <dbReference type="Google" id="ProtNLM"/>
    </source>
</evidence>
<feature type="transmembrane region" description="Helical" evidence="1">
    <location>
        <begin position="28"/>
        <end position="44"/>
    </location>
</feature>
<evidence type="ECO:0000313" key="3">
    <source>
        <dbReference type="Proteomes" id="UP000094526"/>
    </source>
</evidence>
<dbReference type="VEuPathDB" id="FungiDB:CLCR_05949"/>
<dbReference type="EMBL" id="LGRB01000020">
    <property type="protein sequence ID" value="OCT45381.1"/>
    <property type="molecule type" value="Genomic_DNA"/>
</dbReference>
<gene>
    <name evidence="2" type="ORF">CLCR_05949</name>
</gene>
<feature type="transmembrane region" description="Helical" evidence="1">
    <location>
        <begin position="223"/>
        <end position="243"/>
    </location>
</feature>
<keyword evidence="1" id="KW-1133">Transmembrane helix</keyword>
<dbReference type="Proteomes" id="UP000094526">
    <property type="component" value="Unassembled WGS sequence"/>
</dbReference>
<name>A0A1C1CA93_9EURO</name>
<proteinExistence type="predicted"/>
<sequence>MSDGKVVSSLSWLSTRLAGSLFKDKYTLGRIVADIVSLGAIISLRVVTRGPKQIFDVNPQSARGLLIGTSALILLYVVTVIDLFLHEARISVPYNYFFIDVPILALKLCAEGFLVATTYRIVVLHLQQQTRKAKVALVLGEVLILALLVTAMYSLGSLIARQVVWLQLADEKTRNSFAWPQRKLEAAFHCIQFCMGLIATVSAGINAWMIHQALGKLTAITHRLFWAALSLWIWCTSEMVFVLKYQLGQHLPAKNTGLARDTIYDFFLLVSLILLAFDWESNNKQRSGNRAGLPPHLRPLLADMTAACRAHIVEQLRTRSNDLEKPPPMADLIRDLRRNPSAAFRGDIVEDRRRLDVQDLRMLDESYRAYVKELHTRYGDLRCTRAAREV</sequence>
<dbReference type="VEuPathDB" id="FungiDB:G647_08012"/>
<feature type="transmembrane region" description="Helical" evidence="1">
    <location>
        <begin position="135"/>
        <end position="155"/>
    </location>
</feature>
<feature type="transmembrane region" description="Helical" evidence="1">
    <location>
        <begin position="186"/>
        <end position="211"/>
    </location>
</feature>
<evidence type="ECO:0000313" key="2">
    <source>
        <dbReference type="EMBL" id="OCT45381.1"/>
    </source>
</evidence>
<evidence type="ECO:0000256" key="1">
    <source>
        <dbReference type="SAM" id="Phobius"/>
    </source>
</evidence>